<dbReference type="Pfam" id="PF25559">
    <property type="entry name" value="DUF7931"/>
    <property type="match status" value="1"/>
</dbReference>
<feature type="domain" description="DUF7931" evidence="1">
    <location>
        <begin position="13"/>
        <end position="150"/>
    </location>
</feature>
<dbReference type="InterPro" id="IPR057691">
    <property type="entry name" value="DUF7931"/>
</dbReference>
<evidence type="ECO:0000259" key="1">
    <source>
        <dbReference type="Pfam" id="PF25559"/>
    </source>
</evidence>
<dbReference type="AlphaFoldDB" id="A0A7W8HKD9"/>
<name>A0A7W8HKD9_9BURK</name>
<comment type="caution">
    <text evidence="2">The sequence shown here is derived from an EMBL/GenBank/DDBJ whole genome shotgun (WGS) entry which is preliminary data.</text>
</comment>
<protein>
    <recommendedName>
        <fullName evidence="1">DUF7931 domain-containing protein</fullName>
    </recommendedName>
</protein>
<evidence type="ECO:0000313" key="3">
    <source>
        <dbReference type="Proteomes" id="UP000532440"/>
    </source>
</evidence>
<dbReference type="RefSeq" id="WP_183970568.1">
    <property type="nucleotide sequence ID" value="NZ_BAABEW010000013.1"/>
</dbReference>
<dbReference type="Proteomes" id="UP000532440">
    <property type="component" value="Unassembled WGS sequence"/>
</dbReference>
<gene>
    <name evidence="2" type="ORF">HNQ70_003730</name>
</gene>
<keyword evidence="3" id="KW-1185">Reference proteome</keyword>
<organism evidence="2 3">
    <name type="scientific">Quisquiliibacterium transsilvanicum</name>
    <dbReference type="NCBI Taxonomy" id="1549638"/>
    <lineage>
        <taxon>Bacteria</taxon>
        <taxon>Pseudomonadati</taxon>
        <taxon>Pseudomonadota</taxon>
        <taxon>Betaproteobacteria</taxon>
        <taxon>Burkholderiales</taxon>
        <taxon>Burkholderiaceae</taxon>
        <taxon>Quisquiliibacterium</taxon>
    </lineage>
</organism>
<evidence type="ECO:0000313" key="2">
    <source>
        <dbReference type="EMBL" id="MBB5273699.1"/>
    </source>
</evidence>
<reference evidence="2 3" key="1">
    <citation type="submission" date="2020-08" db="EMBL/GenBank/DDBJ databases">
        <title>Genomic Encyclopedia of Type Strains, Phase IV (KMG-IV): sequencing the most valuable type-strain genomes for metagenomic binning, comparative biology and taxonomic classification.</title>
        <authorList>
            <person name="Goeker M."/>
        </authorList>
    </citation>
    <scope>NUCLEOTIDE SEQUENCE [LARGE SCALE GENOMIC DNA]</scope>
    <source>
        <strain evidence="2 3">DSM 29781</strain>
    </source>
</reference>
<proteinExistence type="predicted"/>
<sequence length="160" mass="18234">MRQAEHILLEGREAFGDALLKVLACCRREIMLVDRDLQAWPFETPENDRALVAALRRGARLRVLVADAAWLERHGTRFMRTRRVFDGRIECRRLSPALRVDESALLGDRQHLLRRLPGERLRGRCAIASPTEAEPLAARLDAAWEECDPCLPSTVLGLMR</sequence>
<dbReference type="EMBL" id="JACHGB010000008">
    <property type="protein sequence ID" value="MBB5273699.1"/>
    <property type="molecule type" value="Genomic_DNA"/>
</dbReference>
<accession>A0A7W8HKD9</accession>